<dbReference type="PANTHER" id="PTHR47926:SF347">
    <property type="entry name" value="PENTATRICOPEPTIDE REPEAT-CONTAINING PROTEIN"/>
    <property type="match status" value="1"/>
</dbReference>
<dbReference type="InterPro" id="IPR002885">
    <property type="entry name" value="PPR_rpt"/>
</dbReference>
<dbReference type="AlphaFoldDB" id="A0AAP0NRK8"/>
<gene>
    <name evidence="3" type="ORF">Sjap_015670</name>
</gene>
<evidence type="ECO:0000256" key="2">
    <source>
        <dbReference type="PROSITE-ProRule" id="PRU00708"/>
    </source>
</evidence>
<keyword evidence="4" id="KW-1185">Reference proteome</keyword>
<dbReference type="EMBL" id="JBBNAE010000006">
    <property type="protein sequence ID" value="KAK9116723.1"/>
    <property type="molecule type" value="Genomic_DNA"/>
</dbReference>
<reference evidence="3 4" key="1">
    <citation type="submission" date="2024-01" db="EMBL/GenBank/DDBJ databases">
        <title>Genome assemblies of Stephania.</title>
        <authorList>
            <person name="Yang L."/>
        </authorList>
    </citation>
    <scope>NUCLEOTIDE SEQUENCE [LARGE SCALE GENOMIC DNA]</scope>
    <source>
        <strain evidence="3">QJT</strain>
        <tissue evidence="3">Leaf</tissue>
    </source>
</reference>
<dbReference type="PROSITE" id="PS51375">
    <property type="entry name" value="PPR"/>
    <property type="match status" value="3"/>
</dbReference>
<dbReference type="Pfam" id="PF20431">
    <property type="entry name" value="E_motif"/>
    <property type="match status" value="1"/>
</dbReference>
<dbReference type="Pfam" id="PF01535">
    <property type="entry name" value="PPR"/>
    <property type="match status" value="3"/>
</dbReference>
<feature type="repeat" description="PPR" evidence="2">
    <location>
        <begin position="83"/>
        <end position="117"/>
    </location>
</feature>
<dbReference type="InterPro" id="IPR011990">
    <property type="entry name" value="TPR-like_helical_dom_sf"/>
</dbReference>
<protein>
    <submittedName>
        <fullName evidence="3">Uncharacterized protein</fullName>
    </submittedName>
</protein>
<dbReference type="InterPro" id="IPR046848">
    <property type="entry name" value="E_motif"/>
</dbReference>
<keyword evidence="1" id="KW-0677">Repeat</keyword>
<feature type="repeat" description="PPR" evidence="2">
    <location>
        <begin position="287"/>
        <end position="321"/>
    </location>
</feature>
<dbReference type="Proteomes" id="UP001417504">
    <property type="component" value="Unassembled WGS sequence"/>
</dbReference>
<organism evidence="3 4">
    <name type="scientific">Stephania japonica</name>
    <dbReference type="NCBI Taxonomy" id="461633"/>
    <lineage>
        <taxon>Eukaryota</taxon>
        <taxon>Viridiplantae</taxon>
        <taxon>Streptophyta</taxon>
        <taxon>Embryophyta</taxon>
        <taxon>Tracheophyta</taxon>
        <taxon>Spermatophyta</taxon>
        <taxon>Magnoliopsida</taxon>
        <taxon>Ranunculales</taxon>
        <taxon>Menispermaceae</taxon>
        <taxon>Menispermoideae</taxon>
        <taxon>Cissampelideae</taxon>
        <taxon>Stephania</taxon>
    </lineage>
</organism>
<comment type="caution">
    <text evidence="3">The sequence shown here is derived from an EMBL/GenBank/DDBJ whole genome shotgun (WGS) entry which is preliminary data.</text>
</comment>
<feature type="repeat" description="PPR" evidence="2">
    <location>
        <begin position="186"/>
        <end position="220"/>
    </location>
</feature>
<dbReference type="FunFam" id="1.25.40.10:FF:000184">
    <property type="entry name" value="Pentatricopeptide repeat-containing protein, chloroplastic"/>
    <property type="match status" value="1"/>
</dbReference>
<evidence type="ECO:0000313" key="4">
    <source>
        <dbReference type="Proteomes" id="UP001417504"/>
    </source>
</evidence>
<dbReference type="FunFam" id="1.25.40.10:FF:000427">
    <property type="entry name" value="Pentatricopeptide repeat-containing protein chloroplastic"/>
    <property type="match status" value="1"/>
</dbReference>
<evidence type="ECO:0000313" key="3">
    <source>
        <dbReference type="EMBL" id="KAK9116723.1"/>
    </source>
</evidence>
<dbReference type="GO" id="GO:0009451">
    <property type="term" value="P:RNA modification"/>
    <property type="evidence" value="ECO:0007669"/>
    <property type="project" value="InterPro"/>
</dbReference>
<dbReference type="Pfam" id="PF13041">
    <property type="entry name" value="PPR_2"/>
    <property type="match status" value="1"/>
</dbReference>
<dbReference type="PANTHER" id="PTHR47926">
    <property type="entry name" value="PENTATRICOPEPTIDE REPEAT-CONTAINING PROTEIN"/>
    <property type="match status" value="1"/>
</dbReference>
<accession>A0AAP0NRK8</accession>
<name>A0AAP0NRK8_9MAGN</name>
<dbReference type="InterPro" id="IPR046960">
    <property type="entry name" value="PPR_At4g14850-like_plant"/>
</dbReference>
<dbReference type="GO" id="GO:0003723">
    <property type="term" value="F:RNA binding"/>
    <property type="evidence" value="ECO:0007669"/>
    <property type="project" value="InterPro"/>
</dbReference>
<evidence type="ECO:0000256" key="1">
    <source>
        <dbReference type="ARBA" id="ARBA00022737"/>
    </source>
</evidence>
<proteinExistence type="predicted"/>
<sequence length="512" mass="57700">MSSTPAKIPNYNLYILSQKLKYISLLKNCSSIRDLLQIHAQIQVSGLTRDGYLMSEVLRFCALSPFGSLDYARNLLYRVEHPIPSSWNHVIRGYSSSASPKEAILVYVAMRKNGKKPTYLTFPFLFKACACAGLSALEEGRQIQVEIVKHGLDSDVYVQNTLIHFYGCCREVVYARKVFDFMSLRTVSSWNSVLTACVENLKYGDSIVMFNRMRVCEFEPDEATLVILLSACTELGNLSLGKWIHSQVIVKGFPINCRLGTALVDMYAKCGAMDLAGLVFGRMLERNVWTWSAMILGLAQHGLAKEALELFAEMKSCPIRPNYVTFLGVLCACSHSGLVDEGYQFFHDMEQVHGIKPMMTHYGAMVDILARFGHLEEAYRFIETMPIEADPVVWRTLLSACGNYDANGNSWVGTKVKERLLSVEPKRIGNLVMVANMYAEVGQWEEAAVVRRAMRDRGLKKMPGESCIELEGSIFRFYSGDDSHIDFDRLNWMLNALNLHMKLANSDILISN</sequence>
<dbReference type="NCBIfam" id="TIGR00756">
    <property type="entry name" value="PPR"/>
    <property type="match status" value="4"/>
</dbReference>
<dbReference type="Gene3D" id="1.25.40.10">
    <property type="entry name" value="Tetratricopeptide repeat domain"/>
    <property type="match status" value="3"/>
</dbReference>